<dbReference type="EMBL" id="CACRXK020041560">
    <property type="protein sequence ID" value="CAB4045739.1"/>
    <property type="molecule type" value="Genomic_DNA"/>
</dbReference>
<name>A0A7D9MD92_PARCT</name>
<keyword evidence="2" id="KW-1185">Reference proteome</keyword>
<evidence type="ECO:0000313" key="1">
    <source>
        <dbReference type="EMBL" id="CAB4045739.1"/>
    </source>
</evidence>
<sequence>MRSDEFAVAVKIDQKLSRMESFNLAAAAAVRSAVDNEAGADPLKCEVTNSSIRFGQPSNLNRRRSPTEKEPSFGSETNIGCKQMKWQPPLPLLPPPPPPLLSS</sequence>
<evidence type="ECO:0000313" key="2">
    <source>
        <dbReference type="Proteomes" id="UP001152795"/>
    </source>
</evidence>
<dbReference type="AlphaFoldDB" id="A0A7D9MD92"/>
<dbReference type="Proteomes" id="UP001152795">
    <property type="component" value="Unassembled WGS sequence"/>
</dbReference>
<gene>
    <name evidence="1" type="ORF">PACLA_8A067830</name>
</gene>
<organism evidence="1 2">
    <name type="scientific">Paramuricea clavata</name>
    <name type="common">Red gorgonian</name>
    <name type="synonym">Violescent sea-whip</name>
    <dbReference type="NCBI Taxonomy" id="317549"/>
    <lineage>
        <taxon>Eukaryota</taxon>
        <taxon>Metazoa</taxon>
        <taxon>Cnidaria</taxon>
        <taxon>Anthozoa</taxon>
        <taxon>Octocorallia</taxon>
        <taxon>Malacalcyonacea</taxon>
        <taxon>Plexauridae</taxon>
        <taxon>Paramuricea</taxon>
    </lineage>
</organism>
<proteinExistence type="predicted"/>
<reference evidence="1" key="1">
    <citation type="submission" date="2020-04" db="EMBL/GenBank/DDBJ databases">
        <authorList>
            <person name="Alioto T."/>
            <person name="Alioto T."/>
            <person name="Gomez Garrido J."/>
        </authorList>
    </citation>
    <scope>NUCLEOTIDE SEQUENCE</scope>
    <source>
        <strain evidence="1">A484AB</strain>
    </source>
</reference>
<accession>A0A7D9MD92</accession>
<protein>
    <submittedName>
        <fullName evidence="1">Uncharacterized protein</fullName>
    </submittedName>
</protein>
<comment type="caution">
    <text evidence="1">The sequence shown here is derived from an EMBL/GenBank/DDBJ whole genome shotgun (WGS) entry which is preliminary data.</text>
</comment>